<dbReference type="Pfam" id="PF00617">
    <property type="entry name" value="RasGEF"/>
    <property type="match status" value="1"/>
</dbReference>
<dbReference type="InterPro" id="IPR001895">
    <property type="entry name" value="RASGEF_cat_dom"/>
</dbReference>
<dbReference type="Gene3D" id="2.30.30.40">
    <property type="entry name" value="SH3 Domains"/>
    <property type="match status" value="1"/>
</dbReference>
<keyword evidence="1 2" id="KW-0344">Guanine-nucleotide releasing factor</keyword>
<dbReference type="PROSITE" id="PS50009">
    <property type="entry name" value="RASGEF_CAT"/>
    <property type="match status" value="1"/>
</dbReference>
<dbReference type="Gene3D" id="1.10.840.10">
    <property type="entry name" value="Ras guanine-nucleotide exchange factors catalytic domain"/>
    <property type="match status" value="1"/>
</dbReference>
<evidence type="ECO:0000313" key="5">
    <source>
        <dbReference type="EMBL" id="GMM53081.1"/>
    </source>
</evidence>
<keyword evidence="6" id="KW-1185">Reference proteome</keyword>
<dbReference type="EMBL" id="BTGC01000008">
    <property type="protein sequence ID" value="GMM53081.1"/>
    <property type="molecule type" value="Genomic_DNA"/>
</dbReference>
<feature type="region of interest" description="Disordered" evidence="3">
    <location>
        <begin position="514"/>
        <end position="565"/>
    </location>
</feature>
<proteinExistence type="predicted"/>
<dbReference type="GO" id="GO:0005085">
    <property type="term" value="F:guanyl-nucleotide exchange factor activity"/>
    <property type="evidence" value="ECO:0007669"/>
    <property type="project" value="UniProtKB-KW"/>
</dbReference>
<evidence type="ECO:0000256" key="3">
    <source>
        <dbReference type="SAM" id="MobiDB-lite"/>
    </source>
</evidence>
<reference evidence="5 6" key="1">
    <citation type="journal article" date="2023" name="Elife">
        <title>Identification of key yeast species and microbe-microbe interactions impacting larval growth of Drosophila in the wild.</title>
        <authorList>
            <person name="Mure A."/>
            <person name="Sugiura Y."/>
            <person name="Maeda R."/>
            <person name="Honda K."/>
            <person name="Sakurai N."/>
            <person name="Takahashi Y."/>
            <person name="Watada M."/>
            <person name="Katoh T."/>
            <person name="Gotoh A."/>
            <person name="Gotoh Y."/>
            <person name="Taniguchi I."/>
            <person name="Nakamura K."/>
            <person name="Hayashi T."/>
            <person name="Katayama T."/>
            <person name="Uemura T."/>
            <person name="Hattori Y."/>
        </authorList>
    </citation>
    <scope>NUCLEOTIDE SEQUENCE [LARGE SCALE GENOMIC DNA]</scope>
    <source>
        <strain evidence="5 6">SB-73</strain>
    </source>
</reference>
<dbReference type="SUPFAM" id="SSF48366">
    <property type="entry name" value="Ras GEF"/>
    <property type="match status" value="1"/>
</dbReference>
<evidence type="ECO:0000256" key="2">
    <source>
        <dbReference type="PROSITE-ProRule" id="PRU00168"/>
    </source>
</evidence>
<dbReference type="Proteomes" id="UP001362899">
    <property type="component" value="Unassembled WGS sequence"/>
</dbReference>
<accession>A0AAV5RR43</accession>
<dbReference type="InterPro" id="IPR023578">
    <property type="entry name" value="Ras_GEF_dom_sf"/>
</dbReference>
<evidence type="ECO:0000259" key="4">
    <source>
        <dbReference type="PROSITE" id="PS50009"/>
    </source>
</evidence>
<organism evidence="5 6">
    <name type="scientific">Starmerella bacillaris</name>
    <name type="common">Yeast</name>
    <name type="synonym">Candida zemplinina</name>
    <dbReference type="NCBI Taxonomy" id="1247836"/>
    <lineage>
        <taxon>Eukaryota</taxon>
        <taxon>Fungi</taxon>
        <taxon>Dikarya</taxon>
        <taxon>Ascomycota</taxon>
        <taxon>Saccharomycotina</taxon>
        <taxon>Dipodascomycetes</taxon>
        <taxon>Dipodascales</taxon>
        <taxon>Trichomonascaceae</taxon>
        <taxon>Starmerella</taxon>
    </lineage>
</organism>
<name>A0AAV5RR43_STABA</name>
<protein>
    <submittedName>
        <fullName evidence="5">Ras family guanine nucleotide exchange factor</fullName>
    </submittedName>
</protein>
<feature type="region of interest" description="Disordered" evidence="3">
    <location>
        <begin position="246"/>
        <end position="294"/>
    </location>
</feature>
<dbReference type="GO" id="GO:0005886">
    <property type="term" value="C:plasma membrane"/>
    <property type="evidence" value="ECO:0007669"/>
    <property type="project" value="TreeGrafter"/>
</dbReference>
<feature type="region of interest" description="Disordered" evidence="3">
    <location>
        <begin position="719"/>
        <end position="749"/>
    </location>
</feature>
<comment type="caution">
    <text evidence="5">The sequence shown here is derived from an EMBL/GenBank/DDBJ whole genome shotgun (WGS) entry which is preliminary data.</text>
</comment>
<sequence>MPDDETRKALFLRAEHSFDAKTLTGHAALNSLSATCLSFLAGDLVFLHLAHTSGWADVTLVRTYERGWVPKEYFTTLKDQRPSALLMACGSFLAQPRSHRLPGPHPQYTFSESAINSIISGTKLLLDELNTLSRDSELVQREPRVAQARKAVLTELAHLVHVAKHHTKSTSQDVIGKLIRGVYRLIERTQSLLLACDLSNNANFGNMSSMSNRLSITTGMGYQLGGITASNHNGVSTVGSTPVSNLGNGSISNSNSNSNAGANNNNNSNNNNSSRPGTPGTPATPRPRSFIDHVNVPDPEQRLHEVCSAFVAYLQQFINPADLLTDPDNESVSNEILGLTRRCMLACRELLIVLDVHPTAFEEMKDDLLESIRRLAGCARHVVNLSKPEETTSRMLAVQNLVHVAEKCYDLCIKSGQACLILLKSNPDLGLPQNRAYPVFPEYPEVLNDGLTHSALSVGSQSVTNTQTVQTFQNVRTQSQGGQSIQSTQSVLSAQSVNSARSAQNTLVVNTSSQVLQSSSSVSTPTQSPTRNHSRRSSLSPPKTPRTPRTPHSRSKSIEPGLILSPTRISKGKTYDVRTYETASSQVALNSADDGLDTQAISEMGLSPSRRTASMPQNAPDVSLLNLEDELVFRNNSIRGGTFKALVAYICGAMKQWTASEFEVRAFLLCFRLFSSPANFVAALFMARDAPNVAHVAQVWRSRFWCPEDDGVSKDVELLANGPDSECDQDNDHDSSAGSDAPNLNVGPTASMRLSITTTNSTISKSIPRATPQFFLDEMTEQKYTNMSSAPIEWIQLPRQSSVNLLLSTESSVLAEQLTLSWFDIFAKINAFELIDQRFSRQNNQSNGLAPNVQELVQNSNMLSAFIGDTMLSESVGANNRSDVLTKWLEIAHKMFVLGNLNGSVTITLTLSSDRIYNLTHTWSQISEESKEIYAKLRPFTLPDRNFGEYRKELRLRAKSEKPCIPFLGIVLGDLVLIDEGNPKLIELRAINFDRYLKTSKVIAGVQAFQTRSFGLIADLPLQAALAAEMAQSHRREIDDEDEQWRRSQLIRKRESGL</sequence>
<dbReference type="PANTHER" id="PTHR23113:SF354">
    <property type="entry name" value="BUD SITE SELECTION PROTEIN 5"/>
    <property type="match status" value="1"/>
</dbReference>
<dbReference type="InterPro" id="IPR036964">
    <property type="entry name" value="RASGEF_cat_dom_sf"/>
</dbReference>
<dbReference type="SUPFAM" id="SSF50044">
    <property type="entry name" value="SH3-domain"/>
    <property type="match status" value="1"/>
</dbReference>
<dbReference type="InterPro" id="IPR008937">
    <property type="entry name" value="Ras-like_GEF"/>
</dbReference>
<feature type="domain" description="Ras-GEF" evidence="4">
    <location>
        <begin position="810"/>
        <end position="1043"/>
    </location>
</feature>
<dbReference type="PANTHER" id="PTHR23113">
    <property type="entry name" value="GUANINE NUCLEOTIDE EXCHANGE FACTOR"/>
    <property type="match status" value="1"/>
</dbReference>
<dbReference type="AlphaFoldDB" id="A0AAV5RR43"/>
<feature type="compositionally biased region" description="Low complexity" evidence="3">
    <location>
        <begin position="514"/>
        <end position="530"/>
    </location>
</feature>
<feature type="compositionally biased region" description="Low complexity" evidence="3">
    <location>
        <begin position="246"/>
        <end position="288"/>
    </location>
</feature>
<dbReference type="GO" id="GO:0007265">
    <property type="term" value="P:Ras protein signal transduction"/>
    <property type="evidence" value="ECO:0007669"/>
    <property type="project" value="TreeGrafter"/>
</dbReference>
<dbReference type="InterPro" id="IPR036028">
    <property type="entry name" value="SH3-like_dom_sf"/>
</dbReference>
<evidence type="ECO:0000313" key="6">
    <source>
        <dbReference type="Proteomes" id="UP001362899"/>
    </source>
</evidence>
<gene>
    <name evidence="5" type="ORF">DASB73_040440</name>
</gene>
<dbReference type="SMART" id="SM00147">
    <property type="entry name" value="RasGEF"/>
    <property type="match status" value="1"/>
</dbReference>
<evidence type="ECO:0000256" key="1">
    <source>
        <dbReference type="ARBA" id="ARBA00022658"/>
    </source>
</evidence>